<keyword evidence="1" id="KW-0472">Membrane</keyword>
<dbReference type="RefSeq" id="WP_077083408.1">
    <property type="nucleotide sequence ID" value="NZ_CP116614.1"/>
</dbReference>
<sequence length="107" mass="12067">MFSVSHFWYYVFAVFCCFCIDRNARDGVYTKLEVATVNVGNVCMYASYLFLVIGFWMMGKWWHPIVYFGISQLVGFIPIPSGLVATIGIVAAPALTILMYLSLFGLI</sequence>
<evidence type="ECO:0000313" key="3">
    <source>
        <dbReference type="Proteomes" id="UP001179501"/>
    </source>
</evidence>
<feature type="transmembrane region" description="Helical" evidence="1">
    <location>
        <begin position="36"/>
        <end position="57"/>
    </location>
</feature>
<reference evidence="2" key="1">
    <citation type="submission" date="2023-01" db="EMBL/GenBank/DDBJ databases">
        <title>Phages are important unrecognized players in the ecology of the oral pathogen Porphyromonas gingivalis.</title>
        <authorList>
            <person name="Matrishin C.B."/>
            <person name="Kauffman K.M."/>
        </authorList>
    </citation>
    <scope>NUCLEOTIDE SEQUENCE</scope>
    <source>
        <strain evidence="2">ATCC 49417</strain>
    </source>
</reference>
<evidence type="ECO:0000256" key="1">
    <source>
        <dbReference type="SAM" id="Phobius"/>
    </source>
</evidence>
<dbReference type="Proteomes" id="UP001179501">
    <property type="component" value="Chromosome"/>
</dbReference>
<protein>
    <submittedName>
        <fullName evidence="2">Uncharacterized protein</fullName>
    </submittedName>
</protein>
<name>A0AAF0BES9_PORGN</name>
<proteinExistence type="predicted"/>
<dbReference type="AlphaFoldDB" id="A0AAF0BES9"/>
<feature type="transmembrane region" description="Helical" evidence="1">
    <location>
        <begin position="6"/>
        <end position="24"/>
    </location>
</feature>
<feature type="transmembrane region" description="Helical" evidence="1">
    <location>
        <begin position="77"/>
        <end position="101"/>
    </location>
</feature>
<organism evidence="2 3">
    <name type="scientific">Porphyromonas gingivalis</name>
    <name type="common">Bacteroides gingivalis</name>
    <dbReference type="NCBI Taxonomy" id="837"/>
    <lineage>
        <taxon>Bacteria</taxon>
        <taxon>Pseudomonadati</taxon>
        <taxon>Bacteroidota</taxon>
        <taxon>Bacteroidia</taxon>
        <taxon>Bacteroidales</taxon>
        <taxon>Porphyromonadaceae</taxon>
        <taxon>Porphyromonas</taxon>
    </lineage>
</organism>
<keyword evidence="1" id="KW-1133">Transmembrane helix</keyword>
<gene>
    <name evidence="2" type="ORF">NY151_08610</name>
</gene>
<keyword evidence="1" id="KW-0812">Transmembrane</keyword>
<evidence type="ECO:0000313" key="2">
    <source>
        <dbReference type="EMBL" id="WCG02708.1"/>
    </source>
</evidence>
<accession>A0AAF0BES9</accession>
<dbReference type="EMBL" id="CP116614">
    <property type="protein sequence ID" value="WCG02708.1"/>
    <property type="molecule type" value="Genomic_DNA"/>
</dbReference>